<proteinExistence type="inferred from homology"/>
<evidence type="ECO:0000256" key="1">
    <source>
        <dbReference type="ARBA" id="ARBA00004418"/>
    </source>
</evidence>
<name>A0A178I3N1_9HYPH</name>
<gene>
    <name evidence="5" type="ORF">A3840_01895</name>
</gene>
<protein>
    <submittedName>
        <fullName evidence="5">ABC transporter substrate-binding protein</fullName>
    </submittedName>
</protein>
<dbReference type="AlphaFoldDB" id="A0A178I3N1"/>
<dbReference type="InterPro" id="IPR050490">
    <property type="entry name" value="Bact_solute-bd_prot1"/>
</dbReference>
<dbReference type="SUPFAM" id="SSF53850">
    <property type="entry name" value="Periplasmic binding protein-like II"/>
    <property type="match status" value="1"/>
</dbReference>
<dbReference type="STRING" id="1770058.A3840_01895"/>
<evidence type="ECO:0000256" key="3">
    <source>
        <dbReference type="ARBA" id="ARBA00022764"/>
    </source>
</evidence>
<keyword evidence="6" id="KW-1185">Reference proteome</keyword>
<feature type="chain" id="PRO_5008088433" evidence="4">
    <location>
        <begin position="32"/>
        <end position="431"/>
    </location>
</feature>
<dbReference type="OrthoDB" id="9798191at2"/>
<dbReference type="RefSeq" id="WP_067451007.1">
    <property type="nucleotide sequence ID" value="NZ_LVVY01000057.1"/>
</dbReference>
<dbReference type="Gene3D" id="3.40.190.10">
    <property type="entry name" value="Periplasmic binding protein-like II"/>
    <property type="match status" value="2"/>
</dbReference>
<sequence length="431" mass="46076">MNVSFGRLARHRLAIALSAAALMAGVSSASAQSVIKWLHLETNAERLGTWQEIAAAYEAEHPDVKIEFQFLENEAFKAKLPTLLQSNEAPSMFYTWAGGVLKAQMQTGAIRDITAAMDADGGAWRNSINPAAVAAMTFEDKVWAAPIQSGVVSFFYNKELFEQAGVDGTAIATWDDFLGAVQKLKDAGITPIAGGGGDKWPLHFYWSYLAMRELGHDGFEAAKNGEGFTGEGFVAASQKLIDLGAMQPFQEGYLGATWPDAMATFADGRAAIVLGFENTATPTIQRGAATDGEGLVQDNIGRFPFPVVEGAPGLITDDFGGINGWVVTTNAPPETEDFLKFFTNAENSAKIAERNAILPTTIGAEVGVKDPSMAEAAAQKAQATWHQNYLDQDLGPNVGRVVNDMSAELAAGQISPEDALQQIQDAFSLEM</sequence>
<dbReference type="PANTHER" id="PTHR43649">
    <property type="entry name" value="ARABINOSE-BINDING PROTEIN-RELATED"/>
    <property type="match status" value="1"/>
</dbReference>
<keyword evidence="3" id="KW-0574">Periplasm</keyword>
<keyword evidence="4" id="KW-0732">Signal</keyword>
<comment type="similarity">
    <text evidence="2">Belongs to the bacterial solute-binding protein 1 family.</text>
</comment>
<evidence type="ECO:0000256" key="4">
    <source>
        <dbReference type="SAM" id="SignalP"/>
    </source>
</evidence>
<organism evidence="5 6">
    <name type="scientific">Devosia elaeis</name>
    <dbReference type="NCBI Taxonomy" id="1770058"/>
    <lineage>
        <taxon>Bacteria</taxon>
        <taxon>Pseudomonadati</taxon>
        <taxon>Pseudomonadota</taxon>
        <taxon>Alphaproteobacteria</taxon>
        <taxon>Hyphomicrobiales</taxon>
        <taxon>Devosiaceae</taxon>
        <taxon>Devosia</taxon>
    </lineage>
</organism>
<evidence type="ECO:0000313" key="6">
    <source>
        <dbReference type="Proteomes" id="UP000078389"/>
    </source>
</evidence>
<dbReference type="InterPro" id="IPR006059">
    <property type="entry name" value="SBP"/>
</dbReference>
<dbReference type="PANTHER" id="PTHR43649:SF14">
    <property type="entry name" value="BLR3389 PROTEIN"/>
    <property type="match status" value="1"/>
</dbReference>
<evidence type="ECO:0000313" key="5">
    <source>
        <dbReference type="EMBL" id="OAM80138.1"/>
    </source>
</evidence>
<dbReference type="Proteomes" id="UP000078389">
    <property type="component" value="Unassembled WGS sequence"/>
</dbReference>
<dbReference type="EMBL" id="LVVY01000057">
    <property type="protein sequence ID" value="OAM80138.1"/>
    <property type="molecule type" value="Genomic_DNA"/>
</dbReference>
<comment type="subcellular location">
    <subcellularLocation>
        <location evidence="1">Periplasm</location>
    </subcellularLocation>
</comment>
<comment type="caution">
    <text evidence="5">The sequence shown here is derived from an EMBL/GenBank/DDBJ whole genome shotgun (WGS) entry which is preliminary data.</text>
</comment>
<accession>A0A178I3N1</accession>
<evidence type="ECO:0000256" key="2">
    <source>
        <dbReference type="ARBA" id="ARBA00008520"/>
    </source>
</evidence>
<dbReference type="GO" id="GO:0042597">
    <property type="term" value="C:periplasmic space"/>
    <property type="evidence" value="ECO:0007669"/>
    <property type="project" value="UniProtKB-SubCell"/>
</dbReference>
<dbReference type="Pfam" id="PF01547">
    <property type="entry name" value="SBP_bac_1"/>
    <property type="match status" value="1"/>
</dbReference>
<feature type="signal peptide" evidence="4">
    <location>
        <begin position="1"/>
        <end position="31"/>
    </location>
</feature>
<reference evidence="5 6" key="1">
    <citation type="submission" date="2016-03" db="EMBL/GenBank/DDBJ databases">
        <title>Genome sequencing of Devosia sp. S37.</title>
        <authorList>
            <person name="Mohd Nor M."/>
        </authorList>
    </citation>
    <scope>NUCLEOTIDE SEQUENCE [LARGE SCALE GENOMIC DNA]</scope>
    <source>
        <strain evidence="5 6">S37</strain>
    </source>
</reference>